<dbReference type="InterPro" id="IPR005532">
    <property type="entry name" value="SUMF_dom"/>
</dbReference>
<sequence length="710" mass="81068">MKNKLYLFLILLAAATAQAQEPVVVSAWKEVFKGPVSPDKRDQWLADLKSWRERQRTQIKYNDILYANPKLQWVKHTFIDVQMMAHDRYFYDPVTRKYTVTKYLNDLKKRYGGIDAVLIWPTYPNIGVDNRNQYDLTANMPGGKAAVKQMIKDFKANGVRVFFPIMIWDHGTQRIKQTMPEALVKEMKDLGADGLNGDTMSGVSDDFYGFAKSENYPLAFQPELSLKDLKMIEWNTLSWGYFWGYEHDPGISIYKWFEPKHQVNITNRWATNKTDDLQYAFFNGIGYNTWENVWAIWNQIPERDAESIRRISAIYHQFPDVWSNADWEPYIKTEQKGVFASKFPDANKTIYTLVNRDSTDANGTQITLPYIAGQKYWDLWNGKEIVPQISGSNAALNFKIEGYGFGAVLVANGTAKPATLTAFLTKMAVMSKRGLKTYSASWEPATQQMLPIAKTKLAVKQPAGMLRIPAVKGYNFESVGVMIEGNELPPAVGVQHSWESHPARSQKHSMDIASFYIDQYPVTNKQFKTFLTATGYQPTDSHNFLKDWFKGIYAEGEAELPVTWVSLADARAYAKWAGKRLPHEWEWQYAAQGTDGRVYPWGNDNNKANYPPADTARAMRKPTAVNAYPQGASPFGVIDLIGNIWQWTDEYHDEHSRTAILKGSSYYHAQTSGWYFPPALELTKYGKYLLMAPSIDRARTIGFRCVADAQ</sequence>
<evidence type="ECO:0000259" key="2">
    <source>
        <dbReference type="Pfam" id="PF03781"/>
    </source>
</evidence>
<keyword evidence="1" id="KW-0732">Signal</keyword>
<dbReference type="Gene3D" id="3.90.1580.10">
    <property type="entry name" value="paralog of FGE (formylglycine-generating enzyme)"/>
    <property type="match status" value="1"/>
</dbReference>
<feature type="domain" description="Sulfatase-modifying factor enzyme-like" evidence="2">
    <location>
        <begin position="503"/>
        <end position="706"/>
    </location>
</feature>
<name>A0ABW5XPR9_9SPHI</name>
<feature type="chain" id="PRO_5046755276" evidence="1">
    <location>
        <begin position="20"/>
        <end position="710"/>
    </location>
</feature>
<evidence type="ECO:0000313" key="4">
    <source>
        <dbReference type="Proteomes" id="UP001597601"/>
    </source>
</evidence>
<dbReference type="PANTHER" id="PTHR23150">
    <property type="entry name" value="SULFATASE MODIFYING FACTOR 1, 2"/>
    <property type="match status" value="1"/>
</dbReference>
<dbReference type="InterPro" id="IPR016187">
    <property type="entry name" value="CTDL_fold"/>
</dbReference>
<dbReference type="InterPro" id="IPR042095">
    <property type="entry name" value="SUMF_sf"/>
</dbReference>
<keyword evidence="4" id="KW-1185">Reference proteome</keyword>
<evidence type="ECO:0000313" key="3">
    <source>
        <dbReference type="EMBL" id="MFD2863908.1"/>
    </source>
</evidence>
<organism evidence="3 4">
    <name type="scientific">Mucilaginibacter antarcticus</name>
    <dbReference type="NCBI Taxonomy" id="1855725"/>
    <lineage>
        <taxon>Bacteria</taxon>
        <taxon>Pseudomonadati</taxon>
        <taxon>Bacteroidota</taxon>
        <taxon>Sphingobacteriia</taxon>
        <taxon>Sphingobacteriales</taxon>
        <taxon>Sphingobacteriaceae</taxon>
        <taxon>Mucilaginibacter</taxon>
    </lineage>
</organism>
<dbReference type="PANTHER" id="PTHR23150:SF19">
    <property type="entry name" value="FORMYLGLYCINE-GENERATING ENZYME"/>
    <property type="match status" value="1"/>
</dbReference>
<gene>
    <name evidence="3" type="ORF">ACFSYC_04335</name>
</gene>
<dbReference type="Pfam" id="PF03781">
    <property type="entry name" value="FGE-sulfatase"/>
    <property type="match status" value="1"/>
</dbReference>
<evidence type="ECO:0000256" key="1">
    <source>
        <dbReference type="SAM" id="SignalP"/>
    </source>
</evidence>
<dbReference type="SUPFAM" id="SSF56436">
    <property type="entry name" value="C-type lectin-like"/>
    <property type="match status" value="1"/>
</dbReference>
<dbReference type="EMBL" id="JBHUON010000003">
    <property type="protein sequence ID" value="MFD2863908.1"/>
    <property type="molecule type" value="Genomic_DNA"/>
</dbReference>
<comment type="caution">
    <text evidence="3">The sequence shown here is derived from an EMBL/GenBank/DDBJ whole genome shotgun (WGS) entry which is preliminary data.</text>
</comment>
<proteinExistence type="predicted"/>
<dbReference type="RefSeq" id="WP_377123907.1">
    <property type="nucleotide sequence ID" value="NZ_JBHUON010000003.1"/>
</dbReference>
<dbReference type="InterPro" id="IPR051043">
    <property type="entry name" value="Sulfatase_Mod_Factor_Kinase"/>
</dbReference>
<feature type="signal peptide" evidence="1">
    <location>
        <begin position="1"/>
        <end position="19"/>
    </location>
</feature>
<reference evidence="4" key="1">
    <citation type="journal article" date="2019" name="Int. J. Syst. Evol. Microbiol.">
        <title>The Global Catalogue of Microorganisms (GCM) 10K type strain sequencing project: providing services to taxonomists for standard genome sequencing and annotation.</title>
        <authorList>
            <consortium name="The Broad Institute Genomics Platform"/>
            <consortium name="The Broad Institute Genome Sequencing Center for Infectious Disease"/>
            <person name="Wu L."/>
            <person name="Ma J."/>
        </authorList>
    </citation>
    <scope>NUCLEOTIDE SEQUENCE [LARGE SCALE GENOMIC DNA]</scope>
    <source>
        <strain evidence="4">KCTC 52232</strain>
    </source>
</reference>
<accession>A0ABW5XPR9</accession>
<protein>
    <submittedName>
        <fullName evidence="3">Formylglycine-generating enzyme family protein</fullName>
    </submittedName>
</protein>
<dbReference type="Proteomes" id="UP001597601">
    <property type="component" value="Unassembled WGS sequence"/>
</dbReference>